<evidence type="ECO:0000313" key="5">
    <source>
        <dbReference type="Proteomes" id="UP000887572"/>
    </source>
</evidence>
<dbReference type="Proteomes" id="UP000887572">
    <property type="component" value="Unplaced"/>
</dbReference>
<sequence>MGAALSKATNFVGGGGPQKMVFVVNTSLRMGAGKMAAQVGHAAVAVYRLALESDEGRNALEHWARHGEMKIVLRADSASQLAELCKQAQQVGLIAQLIHDAGHTQIAAGSCTVLGIFGPREEIDKVTGHLKLHN</sequence>
<evidence type="ECO:0000256" key="2">
    <source>
        <dbReference type="ARBA" id="ARBA00022801"/>
    </source>
</evidence>
<dbReference type="NCBIfam" id="TIGR00283">
    <property type="entry name" value="arch_pth2"/>
    <property type="match status" value="1"/>
</dbReference>
<dbReference type="GO" id="GO:0005829">
    <property type="term" value="C:cytosol"/>
    <property type="evidence" value="ECO:0007669"/>
    <property type="project" value="TreeGrafter"/>
</dbReference>
<keyword evidence="2" id="KW-0378">Hydrolase</keyword>
<keyword evidence="5" id="KW-1185">Reference proteome</keyword>
<evidence type="ECO:0000256" key="3">
    <source>
        <dbReference type="ARBA" id="ARBA00038050"/>
    </source>
</evidence>
<evidence type="ECO:0000256" key="4">
    <source>
        <dbReference type="ARBA" id="ARBA00048707"/>
    </source>
</evidence>
<comment type="similarity">
    <text evidence="3">Belongs to the PTH2 family.</text>
</comment>
<dbReference type="GO" id="GO:0004045">
    <property type="term" value="F:peptidyl-tRNA hydrolase activity"/>
    <property type="evidence" value="ECO:0007669"/>
    <property type="project" value="UniProtKB-EC"/>
</dbReference>
<dbReference type="Pfam" id="PF01981">
    <property type="entry name" value="PTH2"/>
    <property type="match status" value="1"/>
</dbReference>
<dbReference type="AlphaFoldDB" id="A0A914HC33"/>
<dbReference type="FunFam" id="3.40.1490.10:FF:000002">
    <property type="entry name" value="Peptidyl-tRNA hydrolase 2, mitochondrial"/>
    <property type="match status" value="1"/>
</dbReference>
<comment type="catalytic activity">
    <reaction evidence="4">
        <text>an N-acyl-L-alpha-aminoacyl-tRNA + H2O = an N-acyl-L-amino acid + a tRNA + H(+)</text>
        <dbReference type="Rhea" id="RHEA:54448"/>
        <dbReference type="Rhea" id="RHEA-COMP:10123"/>
        <dbReference type="Rhea" id="RHEA-COMP:13883"/>
        <dbReference type="ChEBI" id="CHEBI:15377"/>
        <dbReference type="ChEBI" id="CHEBI:15378"/>
        <dbReference type="ChEBI" id="CHEBI:59874"/>
        <dbReference type="ChEBI" id="CHEBI:78442"/>
        <dbReference type="ChEBI" id="CHEBI:138191"/>
        <dbReference type="EC" id="3.1.1.29"/>
    </reaction>
</comment>
<proteinExistence type="inferred from homology"/>
<dbReference type="InterPro" id="IPR002833">
    <property type="entry name" value="PTH2"/>
</dbReference>
<evidence type="ECO:0000313" key="6">
    <source>
        <dbReference type="WBParaSite" id="Gr19_v10_g15226.t1"/>
    </source>
</evidence>
<dbReference type="PANTHER" id="PTHR12649:SF11">
    <property type="entry name" value="PEPTIDYL-TRNA HYDROLASE 2, MITOCHONDRIAL"/>
    <property type="match status" value="1"/>
</dbReference>
<evidence type="ECO:0000256" key="1">
    <source>
        <dbReference type="ARBA" id="ARBA00013260"/>
    </source>
</evidence>
<dbReference type="Gene3D" id="3.40.1490.10">
    <property type="entry name" value="Bit1"/>
    <property type="match status" value="1"/>
</dbReference>
<dbReference type="EC" id="3.1.1.29" evidence="1"/>
<name>A0A914HC33_GLORO</name>
<dbReference type="SUPFAM" id="SSF102462">
    <property type="entry name" value="Peptidyl-tRNA hydrolase II"/>
    <property type="match status" value="1"/>
</dbReference>
<dbReference type="PANTHER" id="PTHR12649">
    <property type="entry name" value="PEPTIDYL-TRNA HYDROLASE 2"/>
    <property type="match status" value="1"/>
</dbReference>
<organism evidence="5 6">
    <name type="scientific">Globodera rostochiensis</name>
    <name type="common">Golden nematode worm</name>
    <name type="synonym">Heterodera rostochiensis</name>
    <dbReference type="NCBI Taxonomy" id="31243"/>
    <lineage>
        <taxon>Eukaryota</taxon>
        <taxon>Metazoa</taxon>
        <taxon>Ecdysozoa</taxon>
        <taxon>Nematoda</taxon>
        <taxon>Chromadorea</taxon>
        <taxon>Rhabditida</taxon>
        <taxon>Tylenchina</taxon>
        <taxon>Tylenchomorpha</taxon>
        <taxon>Tylenchoidea</taxon>
        <taxon>Heteroderidae</taxon>
        <taxon>Heteroderinae</taxon>
        <taxon>Globodera</taxon>
    </lineage>
</organism>
<dbReference type="WBParaSite" id="Gr19_v10_g15226.t1">
    <property type="protein sequence ID" value="Gr19_v10_g15226.t1"/>
    <property type="gene ID" value="Gr19_v10_g15226"/>
</dbReference>
<accession>A0A914HC33</accession>
<protein>
    <recommendedName>
        <fullName evidence="1">peptidyl-tRNA hydrolase</fullName>
        <ecNumber evidence="1">3.1.1.29</ecNumber>
    </recommendedName>
</protein>
<reference evidence="6" key="1">
    <citation type="submission" date="2022-11" db="UniProtKB">
        <authorList>
            <consortium name="WormBaseParasite"/>
        </authorList>
    </citation>
    <scope>IDENTIFICATION</scope>
</reference>
<dbReference type="CDD" id="cd02430">
    <property type="entry name" value="PTH2"/>
    <property type="match status" value="1"/>
</dbReference>
<dbReference type="InterPro" id="IPR023476">
    <property type="entry name" value="Pep_tRNA_hydro_II_dom_sf"/>
</dbReference>